<reference evidence="13" key="2">
    <citation type="journal article" date="2021" name="PeerJ">
        <title>Extensive microbial diversity within the chicken gut microbiome revealed by metagenomics and culture.</title>
        <authorList>
            <person name="Gilroy R."/>
            <person name="Ravi A."/>
            <person name="Getino M."/>
            <person name="Pursley I."/>
            <person name="Horton D.L."/>
            <person name="Alikhan N.F."/>
            <person name="Baker D."/>
            <person name="Gharbi K."/>
            <person name="Hall N."/>
            <person name="Watson M."/>
            <person name="Adriaenssens E.M."/>
            <person name="Foster-Nyarko E."/>
            <person name="Jarju S."/>
            <person name="Secka A."/>
            <person name="Antonio M."/>
            <person name="Oren A."/>
            <person name="Chaudhuri R.R."/>
            <person name="La Ragione R."/>
            <person name="Hildebrand F."/>
            <person name="Pallen M.J."/>
        </authorList>
    </citation>
    <scope>NUCLEOTIDE SEQUENCE</scope>
    <source>
        <strain evidence="13">14700</strain>
    </source>
</reference>
<comment type="subcellular location">
    <subcellularLocation>
        <location evidence="1">Cell membrane</location>
        <topology evidence="1">Single-pass membrane protein</topology>
    </subcellularLocation>
</comment>
<protein>
    <recommendedName>
        <fullName evidence="11">Glycosyl-4,4'-diaponeurosporenoate acyltransferase</fullName>
    </recommendedName>
</protein>
<evidence type="ECO:0000256" key="8">
    <source>
        <dbReference type="ARBA" id="ARBA00023315"/>
    </source>
</evidence>
<evidence type="ECO:0000256" key="9">
    <source>
        <dbReference type="ARBA" id="ARBA00023588"/>
    </source>
</evidence>
<keyword evidence="3" id="KW-0808">Transferase</keyword>
<dbReference type="AlphaFoldDB" id="A0A9D9IAH9"/>
<evidence type="ECO:0000313" key="14">
    <source>
        <dbReference type="Proteomes" id="UP000810292"/>
    </source>
</evidence>
<dbReference type="GO" id="GO:0005886">
    <property type="term" value="C:plasma membrane"/>
    <property type="evidence" value="ECO:0007669"/>
    <property type="project" value="UniProtKB-SubCell"/>
</dbReference>
<proteinExistence type="inferred from homology"/>
<keyword evidence="5" id="KW-0732">Signal</keyword>
<dbReference type="GO" id="GO:0016746">
    <property type="term" value="F:acyltransferase activity"/>
    <property type="evidence" value="ECO:0007669"/>
    <property type="project" value="UniProtKB-KW"/>
</dbReference>
<comment type="pathway">
    <text evidence="9">Carotenoid biosynthesis; staphyloxanthin biosynthesis; staphyloxanthin from farnesyl diphosphate: step 5/5.</text>
</comment>
<evidence type="ECO:0000256" key="7">
    <source>
        <dbReference type="ARBA" id="ARBA00023136"/>
    </source>
</evidence>
<accession>A0A9D9IAH9</accession>
<evidence type="ECO:0000256" key="5">
    <source>
        <dbReference type="ARBA" id="ARBA00022729"/>
    </source>
</evidence>
<sequence>MLRFIRELFPLHGFSAGVTVILSQIIASYLVNTLSYNSLNKLYPYFRTRKWEKDGRIYQDIFRIKLWKEYIPSVGAFDKKHLSSSLKSDYLTAYLLENLRAELCHECSLAFGVIICI</sequence>
<evidence type="ECO:0000256" key="12">
    <source>
        <dbReference type="ARBA" id="ARBA00025324"/>
    </source>
</evidence>
<reference evidence="13" key="1">
    <citation type="submission" date="2020-10" db="EMBL/GenBank/DDBJ databases">
        <authorList>
            <person name="Gilroy R."/>
        </authorList>
    </citation>
    <scope>NUCLEOTIDE SEQUENCE</scope>
    <source>
        <strain evidence="13">14700</strain>
    </source>
</reference>
<evidence type="ECO:0000256" key="4">
    <source>
        <dbReference type="ARBA" id="ARBA00022692"/>
    </source>
</evidence>
<evidence type="ECO:0000256" key="6">
    <source>
        <dbReference type="ARBA" id="ARBA00022989"/>
    </source>
</evidence>
<organism evidence="13 14">
    <name type="scientific">Candidatus Ornithospirochaeta stercoravium</name>
    <dbReference type="NCBI Taxonomy" id="2840897"/>
    <lineage>
        <taxon>Bacteria</taxon>
        <taxon>Pseudomonadati</taxon>
        <taxon>Spirochaetota</taxon>
        <taxon>Spirochaetia</taxon>
        <taxon>Spirochaetales</taxon>
        <taxon>Spirochaetaceae</taxon>
        <taxon>Spirochaetaceae incertae sedis</taxon>
        <taxon>Candidatus Ornithospirochaeta</taxon>
    </lineage>
</organism>
<keyword evidence="7" id="KW-0472">Membrane</keyword>
<comment type="function">
    <text evidence="12">Catalyzes the acylation of glycosyl-4,4'-diaponeurosporenoate, i.e. the esterification of glucose at the C6'' position with the carboxyl group of the C(15) fatty acid 12-methyltetradecanoic acid, to yield staphyloxanthin. This is the last step in the biosynthesis of this orange pigment, present in most staphylococci strains.</text>
</comment>
<keyword evidence="8" id="KW-0012">Acyltransferase</keyword>
<keyword evidence="4" id="KW-0812">Transmembrane</keyword>
<evidence type="ECO:0000256" key="10">
    <source>
        <dbReference type="ARBA" id="ARBA00023603"/>
    </source>
</evidence>
<feature type="non-terminal residue" evidence="13">
    <location>
        <position position="117"/>
    </location>
</feature>
<evidence type="ECO:0000313" key="13">
    <source>
        <dbReference type="EMBL" id="MBO8468666.1"/>
    </source>
</evidence>
<dbReference type="Proteomes" id="UP000810292">
    <property type="component" value="Unassembled WGS sequence"/>
</dbReference>
<evidence type="ECO:0000256" key="11">
    <source>
        <dbReference type="ARBA" id="ARBA00023667"/>
    </source>
</evidence>
<dbReference type="EMBL" id="JADIMF010000042">
    <property type="protein sequence ID" value="MBO8468666.1"/>
    <property type="molecule type" value="Genomic_DNA"/>
</dbReference>
<evidence type="ECO:0000256" key="2">
    <source>
        <dbReference type="ARBA" id="ARBA00022475"/>
    </source>
</evidence>
<name>A0A9D9IAH9_9SPIO</name>
<comment type="similarity">
    <text evidence="10">Belongs to the acyltransferase CrtO family.</text>
</comment>
<keyword evidence="2" id="KW-1003">Cell membrane</keyword>
<dbReference type="Pfam" id="PF18927">
    <property type="entry name" value="CrtO"/>
    <property type="match status" value="1"/>
</dbReference>
<dbReference type="InterPro" id="IPR044021">
    <property type="entry name" value="CrtO"/>
</dbReference>
<evidence type="ECO:0000256" key="1">
    <source>
        <dbReference type="ARBA" id="ARBA00004162"/>
    </source>
</evidence>
<gene>
    <name evidence="13" type="ORF">IAA72_02645</name>
</gene>
<keyword evidence="6" id="KW-1133">Transmembrane helix</keyword>
<evidence type="ECO:0000256" key="3">
    <source>
        <dbReference type="ARBA" id="ARBA00022679"/>
    </source>
</evidence>
<comment type="caution">
    <text evidence="13">The sequence shown here is derived from an EMBL/GenBank/DDBJ whole genome shotgun (WGS) entry which is preliminary data.</text>
</comment>